<dbReference type="Proteomes" id="UP000001007">
    <property type="component" value="Chromosome"/>
</dbReference>
<evidence type="ECO:0000313" key="2">
    <source>
        <dbReference type="Proteomes" id="UP000001007"/>
    </source>
</evidence>
<keyword evidence="2" id="KW-1185">Reference proteome</keyword>
<gene>
    <name evidence="1" type="ordered locus">CT1292</name>
</gene>
<organism evidence="1 2">
    <name type="scientific">Chlorobaculum tepidum (strain ATCC 49652 / DSM 12025 / NBRC 103806 / TLS)</name>
    <name type="common">Chlorobium tepidum</name>
    <dbReference type="NCBI Taxonomy" id="194439"/>
    <lineage>
        <taxon>Bacteria</taxon>
        <taxon>Pseudomonadati</taxon>
        <taxon>Chlorobiota</taxon>
        <taxon>Chlorobiia</taxon>
        <taxon>Chlorobiales</taxon>
        <taxon>Chlorobiaceae</taxon>
        <taxon>Chlorobaculum</taxon>
    </lineage>
</organism>
<dbReference type="HOGENOM" id="CLU_3364068_0_0_10"/>
<reference evidence="1 2" key="1">
    <citation type="journal article" date="2002" name="Proc. Natl. Acad. Sci. U.S.A.">
        <title>The complete genome sequence of Chlorobium tepidum TLS, a photosynthetic, anaerobic, green-sulfur bacterium.</title>
        <authorList>
            <person name="Eisen J.A."/>
            <person name="Nelson K.E."/>
            <person name="Paulsen I.T."/>
            <person name="Heidelberg J.F."/>
            <person name="Wu M."/>
            <person name="Dodson R.J."/>
            <person name="Deboy R."/>
            <person name="Gwinn M.L."/>
            <person name="Nelson W.C."/>
            <person name="Haft D.H."/>
            <person name="Hickey E.K."/>
            <person name="Peterson J.D."/>
            <person name="Durkin A.S."/>
            <person name="Kolonay J.L."/>
            <person name="Yang F."/>
            <person name="Holt I."/>
            <person name="Umayam L.A."/>
            <person name="Mason T."/>
            <person name="Brenner M."/>
            <person name="Shea T.P."/>
            <person name="Parksey D."/>
            <person name="Nierman W.C."/>
            <person name="Feldblyum T.V."/>
            <person name="Hansen C.L."/>
            <person name="Craven M.B."/>
            <person name="Radune D."/>
            <person name="Vamathevan J."/>
            <person name="Khouri H."/>
            <person name="White O."/>
            <person name="Gruber T.M."/>
            <person name="Ketchum K.A."/>
            <person name="Venter J.C."/>
            <person name="Tettelin H."/>
            <person name="Bryant D.A."/>
            <person name="Fraser C.M."/>
        </authorList>
    </citation>
    <scope>NUCLEOTIDE SEQUENCE [LARGE SCALE GENOMIC DNA]</scope>
    <source>
        <strain evidence="2">ATCC 49652 / DSM 12025 / NBRC 103806 / TLS</strain>
    </source>
</reference>
<protein>
    <submittedName>
        <fullName evidence="1">Uncharacterized protein</fullName>
    </submittedName>
</protein>
<sequence length="35" mass="4139">MNPPIYESEHGLTTLRSMRSVWQVIFLCLKRGVEF</sequence>
<name>Q8KCW5_CHLTE</name>
<dbReference type="EnsemblBacteria" id="AAM72522">
    <property type="protein sequence ID" value="AAM72522"/>
    <property type="gene ID" value="CT1292"/>
</dbReference>
<accession>Q8KCW5</accession>
<dbReference type="EMBL" id="AE006470">
    <property type="protein sequence ID" value="AAM72522.1"/>
    <property type="molecule type" value="Genomic_DNA"/>
</dbReference>
<dbReference type="KEGG" id="cte:CT1292"/>
<evidence type="ECO:0000313" key="1">
    <source>
        <dbReference type="EMBL" id="AAM72522.1"/>
    </source>
</evidence>
<dbReference type="AlphaFoldDB" id="Q8KCW5"/>
<proteinExistence type="predicted"/>